<dbReference type="Pfam" id="PF17862">
    <property type="entry name" value="AAA_lid_3"/>
    <property type="match status" value="1"/>
</dbReference>
<protein>
    <submittedName>
        <fullName evidence="19">AAA domain-containing protein</fullName>
    </submittedName>
</protein>
<dbReference type="InterPro" id="IPR003959">
    <property type="entry name" value="ATPase_AAA_core"/>
</dbReference>
<dbReference type="GO" id="GO:0034982">
    <property type="term" value="P:mitochondrial protein processing"/>
    <property type="evidence" value="ECO:0007669"/>
    <property type="project" value="TreeGrafter"/>
</dbReference>
<evidence type="ECO:0000256" key="12">
    <source>
        <dbReference type="ARBA" id="ARBA00022946"/>
    </source>
</evidence>
<keyword evidence="10" id="KW-0862">Zinc</keyword>
<evidence type="ECO:0000256" key="1">
    <source>
        <dbReference type="ARBA" id="ARBA00001947"/>
    </source>
</evidence>
<evidence type="ECO:0000256" key="13">
    <source>
        <dbReference type="ARBA" id="ARBA00022989"/>
    </source>
</evidence>
<dbReference type="Gene3D" id="3.40.50.300">
    <property type="entry name" value="P-loop containing nucleotide triphosphate hydrolases"/>
    <property type="match status" value="1"/>
</dbReference>
<keyword evidence="7" id="KW-0479">Metal-binding</keyword>
<accession>A0A5K3EU24</accession>
<dbReference type="GO" id="GO:0005745">
    <property type="term" value="C:m-AAA complex"/>
    <property type="evidence" value="ECO:0007669"/>
    <property type="project" value="TreeGrafter"/>
</dbReference>
<dbReference type="InterPro" id="IPR050928">
    <property type="entry name" value="ATP-dep_Zn_Metalloprotease"/>
</dbReference>
<dbReference type="GO" id="GO:0016887">
    <property type="term" value="F:ATP hydrolysis activity"/>
    <property type="evidence" value="ECO:0007669"/>
    <property type="project" value="InterPro"/>
</dbReference>
<dbReference type="Gene3D" id="3.40.1690.20">
    <property type="match status" value="1"/>
</dbReference>
<keyword evidence="12" id="KW-0809">Transit peptide</keyword>
<comment type="subcellular location">
    <subcellularLocation>
        <location evidence="2">Membrane</location>
        <topology evidence="2">Multi-pass membrane protein</topology>
    </subcellularLocation>
</comment>
<dbReference type="InterPro" id="IPR041569">
    <property type="entry name" value="AAA_lid_3"/>
</dbReference>
<evidence type="ECO:0000256" key="14">
    <source>
        <dbReference type="ARBA" id="ARBA00023049"/>
    </source>
</evidence>
<dbReference type="InterPro" id="IPR003593">
    <property type="entry name" value="AAA+_ATPase"/>
</dbReference>
<dbReference type="GO" id="GO:0005524">
    <property type="term" value="F:ATP binding"/>
    <property type="evidence" value="ECO:0007669"/>
    <property type="project" value="UniProtKB-KW"/>
</dbReference>
<feature type="domain" description="AAA+ ATPase" evidence="18">
    <location>
        <begin position="327"/>
        <end position="470"/>
    </location>
</feature>
<evidence type="ECO:0000256" key="4">
    <source>
        <dbReference type="ARBA" id="ARBA00010550"/>
    </source>
</evidence>
<keyword evidence="14" id="KW-0482">Metalloprotease</keyword>
<dbReference type="GO" id="GO:0046872">
    <property type="term" value="F:metal ion binding"/>
    <property type="evidence" value="ECO:0007669"/>
    <property type="project" value="UniProtKB-KW"/>
</dbReference>
<dbReference type="SUPFAM" id="SSF140990">
    <property type="entry name" value="FtsH protease domain-like"/>
    <property type="match status" value="1"/>
</dbReference>
<name>A0A5K3EU24_MESCO</name>
<dbReference type="PANTHER" id="PTHR43655:SF8">
    <property type="entry name" value="PARAPLEGIN"/>
    <property type="match status" value="1"/>
</dbReference>
<dbReference type="PROSITE" id="PS00674">
    <property type="entry name" value="AAA"/>
    <property type="match status" value="1"/>
</dbReference>
<evidence type="ECO:0000256" key="11">
    <source>
        <dbReference type="ARBA" id="ARBA00022840"/>
    </source>
</evidence>
<sequence length="747" mass="82000">MLLPTLRRRFISVLRFPRLLYNFHTISARRNLVCPQAIFCRLASSGSHGQESRRIPPPGGGDDMGRRPDPRRLRIPAVIVFSMGLSMALIFYTYWFGKPTEVSWRVLEELLSRGEVRNIQVSQGRNAAFVLLHSAQHVDGKAVFIVSVPLQNETALDFERRLRSFESRIGIPQSDQIPVTVVHDLSDRDLLMVFIVSSAIFATVALMWIRKNVPHDLPPREAIREAIRRLSYQGSRPGGTKDADRAPPPPPSPPPRDEPSVGGSYTGGFGSGLPFLDSLPGMGEPQPTTTNVTFDDVAGMHSAKEEVMEFVSYLRNPAKYQELGAKLPKGALLLGPPGTGKTLLVKALAHEAEVPFYSMAGSEFIEVIGGLGASRIRKLFNAARQKSPSIIFIDEIDSVGRRRSGPGQAGGGGGAAEMEQTLNQLLVEMDGMDTTEGTIVFAATNRADLLDTALLRAGRFDRHIFIDLPNMAERKELLDMYLGKYKLAKTIDVVALRDRLATWTPGMSGADIARLCNEAALIAARGSNIEEGVQLVDFDNALERVLAGAAKRSSPLSLMERRVAAVQEAGRVLVATLLPNTGLTPYRVSIVPRAPGGEEASIGFTQFVPEERRLMSVEDIADRMTVLLAGRAAEQFIFKAVSDASEKYLKKATDLAYKEVREWGMSKIVGNLSFGDPSENQFSLPPYSKRTANLIDSEVQRLIAEASHRALGIVQQNEDKLRRIVTNLLEKEVLSVDELKEIISGPS</sequence>
<proteinExistence type="inferred from homology"/>
<evidence type="ECO:0000256" key="10">
    <source>
        <dbReference type="ARBA" id="ARBA00022833"/>
    </source>
</evidence>
<keyword evidence="9" id="KW-0378">Hydrolase</keyword>
<evidence type="ECO:0000256" key="6">
    <source>
        <dbReference type="ARBA" id="ARBA00022692"/>
    </source>
</evidence>
<reference evidence="19" key="1">
    <citation type="submission" date="2019-11" db="UniProtKB">
        <authorList>
            <consortium name="WormBaseParasite"/>
        </authorList>
    </citation>
    <scope>IDENTIFICATION</scope>
</reference>
<dbReference type="SUPFAM" id="SSF52540">
    <property type="entry name" value="P-loop containing nucleoside triphosphate hydrolases"/>
    <property type="match status" value="1"/>
</dbReference>
<evidence type="ECO:0000256" key="17">
    <source>
        <dbReference type="SAM" id="Phobius"/>
    </source>
</evidence>
<comment type="similarity">
    <text evidence="4">In the N-terminal section; belongs to the AAA ATPase family.</text>
</comment>
<comment type="cofactor">
    <cofactor evidence="1">
        <name>Zn(2+)</name>
        <dbReference type="ChEBI" id="CHEBI:29105"/>
    </cofactor>
</comment>
<keyword evidence="11" id="KW-0067">ATP-binding</keyword>
<dbReference type="WBParaSite" id="MCU_002650-RA">
    <property type="protein sequence ID" value="MCU_002650-RA"/>
    <property type="gene ID" value="MCU_002650"/>
</dbReference>
<evidence type="ECO:0000256" key="16">
    <source>
        <dbReference type="SAM" id="MobiDB-lite"/>
    </source>
</evidence>
<dbReference type="InterPro" id="IPR003960">
    <property type="entry name" value="ATPase_AAA_CS"/>
</dbReference>
<organism evidence="19">
    <name type="scientific">Mesocestoides corti</name>
    <name type="common">Flatworm</name>
    <dbReference type="NCBI Taxonomy" id="53468"/>
    <lineage>
        <taxon>Eukaryota</taxon>
        <taxon>Metazoa</taxon>
        <taxon>Spiralia</taxon>
        <taxon>Lophotrochozoa</taxon>
        <taxon>Platyhelminthes</taxon>
        <taxon>Cestoda</taxon>
        <taxon>Eucestoda</taxon>
        <taxon>Cyclophyllidea</taxon>
        <taxon>Mesocestoididae</taxon>
        <taxon>Mesocestoides</taxon>
    </lineage>
</organism>
<feature type="region of interest" description="Disordered" evidence="16">
    <location>
        <begin position="47"/>
        <end position="68"/>
    </location>
</feature>
<evidence type="ECO:0000259" key="18">
    <source>
        <dbReference type="SMART" id="SM00382"/>
    </source>
</evidence>
<dbReference type="InterPro" id="IPR027417">
    <property type="entry name" value="P-loop_NTPase"/>
</dbReference>
<keyword evidence="8" id="KW-0547">Nucleotide-binding</keyword>
<dbReference type="GO" id="GO:0004222">
    <property type="term" value="F:metalloendopeptidase activity"/>
    <property type="evidence" value="ECO:0007669"/>
    <property type="project" value="InterPro"/>
</dbReference>
<dbReference type="Pfam" id="PF01434">
    <property type="entry name" value="Peptidase_M41"/>
    <property type="match status" value="1"/>
</dbReference>
<dbReference type="Gene3D" id="1.10.8.60">
    <property type="match status" value="1"/>
</dbReference>
<keyword evidence="6 17" id="KW-0812">Transmembrane</keyword>
<dbReference type="InterPro" id="IPR037219">
    <property type="entry name" value="Peptidase_M41-like"/>
</dbReference>
<dbReference type="SMART" id="SM00382">
    <property type="entry name" value="AAA"/>
    <property type="match status" value="1"/>
</dbReference>
<evidence type="ECO:0000256" key="5">
    <source>
        <dbReference type="ARBA" id="ARBA00022670"/>
    </source>
</evidence>
<evidence type="ECO:0000256" key="2">
    <source>
        <dbReference type="ARBA" id="ARBA00004141"/>
    </source>
</evidence>
<dbReference type="PANTHER" id="PTHR43655">
    <property type="entry name" value="ATP-DEPENDENT PROTEASE"/>
    <property type="match status" value="1"/>
</dbReference>
<feature type="region of interest" description="Disordered" evidence="16">
    <location>
        <begin position="231"/>
        <end position="264"/>
    </location>
</feature>
<dbReference type="Pfam" id="PF00004">
    <property type="entry name" value="AAA"/>
    <property type="match status" value="1"/>
</dbReference>
<dbReference type="InterPro" id="IPR000642">
    <property type="entry name" value="Peptidase_M41"/>
</dbReference>
<dbReference type="GO" id="GO:0004176">
    <property type="term" value="F:ATP-dependent peptidase activity"/>
    <property type="evidence" value="ECO:0007669"/>
    <property type="project" value="InterPro"/>
</dbReference>
<keyword evidence="13 17" id="KW-1133">Transmembrane helix</keyword>
<dbReference type="FunFam" id="3.40.50.300:FF:000277">
    <property type="entry name" value="ATP-dependent zinc metalloprotease FtsH"/>
    <property type="match status" value="1"/>
</dbReference>
<dbReference type="AlphaFoldDB" id="A0A5K3EU24"/>
<evidence type="ECO:0000256" key="15">
    <source>
        <dbReference type="ARBA" id="ARBA00023136"/>
    </source>
</evidence>
<feature type="transmembrane region" description="Helical" evidence="17">
    <location>
        <begin position="190"/>
        <end position="209"/>
    </location>
</feature>
<evidence type="ECO:0000256" key="9">
    <source>
        <dbReference type="ARBA" id="ARBA00022801"/>
    </source>
</evidence>
<keyword evidence="5" id="KW-0645">Protease</keyword>
<evidence type="ECO:0000313" key="19">
    <source>
        <dbReference type="WBParaSite" id="MCU_002650-RA"/>
    </source>
</evidence>
<evidence type="ECO:0000256" key="8">
    <source>
        <dbReference type="ARBA" id="ARBA00022741"/>
    </source>
</evidence>
<keyword evidence="15 17" id="KW-0472">Membrane</keyword>
<comment type="similarity">
    <text evidence="3">In the C-terminal section; belongs to the peptidase M41 family.</text>
</comment>
<evidence type="ECO:0000256" key="3">
    <source>
        <dbReference type="ARBA" id="ARBA00010044"/>
    </source>
</evidence>
<evidence type="ECO:0000256" key="7">
    <source>
        <dbReference type="ARBA" id="ARBA00022723"/>
    </source>
</evidence>
<dbReference type="Gene3D" id="1.20.58.760">
    <property type="entry name" value="Peptidase M41"/>
    <property type="match status" value="1"/>
</dbReference>
<dbReference type="CDD" id="cd19501">
    <property type="entry name" value="RecA-like_FtsH"/>
    <property type="match status" value="1"/>
</dbReference>
<feature type="transmembrane region" description="Helical" evidence="17">
    <location>
        <begin position="73"/>
        <end position="95"/>
    </location>
</feature>